<dbReference type="SUPFAM" id="SSF75632">
    <property type="entry name" value="Cullin homology domain"/>
    <property type="match status" value="1"/>
</dbReference>
<dbReference type="Pfam" id="PF26557">
    <property type="entry name" value="Cullin_AB"/>
    <property type="match status" value="1"/>
</dbReference>
<feature type="compositionally biased region" description="Low complexity" evidence="1">
    <location>
        <begin position="597"/>
        <end position="609"/>
    </location>
</feature>
<dbReference type="Gene3D" id="3.30.230.130">
    <property type="entry name" value="Cullin, Chain C, Domain 2"/>
    <property type="match status" value="1"/>
</dbReference>
<feature type="compositionally biased region" description="Low complexity" evidence="1">
    <location>
        <begin position="619"/>
        <end position="631"/>
    </location>
</feature>
<accession>A0A2L2DJD6</accession>
<feature type="domain" description="Cullin family profile" evidence="2">
    <location>
        <begin position="220"/>
        <end position="473"/>
    </location>
</feature>
<dbReference type="SMART" id="SM00182">
    <property type="entry name" value="CULLIN"/>
    <property type="match status" value="1"/>
</dbReference>
<dbReference type="GO" id="GO:0070979">
    <property type="term" value="P:protein K11-linked ubiquitination"/>
    <property type="evidence" value="ECO:0007669"/>
    <property type="project" value="TreeGrafter"/>
</dbReference>
<dbReference type="Gene3D" id="1.20.1310.10">
    <property type="entry name" value="Cullin Repeats"/>
    <property type="match status" value="1"/>
</dbReference>
<feature type="compositionally biased region" description="Polar residues" evidence="1">
    <location>
        <begin position="587"/>
        <end position="596"/>
    </location>
</feature>
<dbReference type="Proteomes" id="UP000280369">
    <property type="component" value="Segment"/>
</dbReference>
<dbReference type="PANTHER" id="PTHR45957:SF1">
    <property type="entry name" value="ANAPHASE-PROMOTING COMPLEX SUBUNIT 2"/>
    <property type="match status" value="1"/>
</dbReference>
<dbReference type="InterPro" id="IPR044554">
    <property type="entry name" value="ANAPC2"/>
</dbReference>
<feature type="region of interest" description="Disordered" evidence="1">
    <location>
        <begin position="559"/>
        <end position="631"/>
    </location>
</feature>
<dbReference type="InterPro" id="IPR036317">
    <property type="entry name" value="Cullin_homology_sf"/>
</dbReference>
<name>A0A2L2DJD6_MIMIV</name>
<feature type="compositionally biased region" description="Low complexity" evidence="1">
    <location>
        <begin position="563"/>
        <end position="575"/>
    </location>
</feature>
<proteinExistence type="predicted"/>
<reference evidence="3" key="1">
    <citation type="journal article" date="2017" name="Front. Microbiol.">
        <title>Genome Characterization of the First Mimiviruses of Lineage C Isolated in Brazil.</title>
        <authorList>
            <person name="Assis F.L."/>
            <person name="Franco-Luiz A.P.M."/>
            <person name="Dos Santos R.N."/>
            <person name="Campos F.S."/>
            <person name="Dornas F.P."/>
            <person name="Borato P.V.M."/>
            <person name="Franco A.C."/>
            <person name="Abrahao J.S."/>
            <person name="Colson P."/>
            <person name="Scola B."/>
        </authorList>
    </citation>
    <scope>NUCLEOTIDE SEQUENCE [LARGE SCALE GENOMIC DNA]</scope>
</reference>
<evidence type="ECO:0000256" key="1">
    <source>
        <dbReference type="SAM" id="MobiDB-lite"/>
    </source>
</evidence>
<dbReference type="EMBL" id="MG602507">
    <property type="protein sequence ID" value="AVG46293.1"/>
    <property type="molecule type" value="Genomic_DNA"/>
</dbReference>
<protein>
    <submittedName>
        <fullName evidence="3">Putative cullin</fullName>
    </submittedName>
</protein>
<sequence>MDLSKYFENKPKSCNFDLVTNNSKFGVIFLSNKNPELEIENLLNDILVGETPEFNYYRVKQLVSQITLHDINGFTKLIINSIDKKVEIIRNALIDNNEVNLSVYTQIWDSYRNYFKQIYFLVKTYQKNLLDKKINVSKFNMNLLSIIEISMFYNGVINKSDYPNMFSNISDSIENVDNNNIDQLLSYIDSIRLFSFVKEYIDSNNSDIINSINDIINKPNVVNILCYYMDKLFKSMTDNNLLLKNVEYNTTNLENLKLKIIININKIATILSYHCKRDLLFLYYKKYFQVRIINHEYSNTKFELEIIKKLSIALGKDNSQQLINMLENIIDNSTCNINIHNSIVKLTSDKYKPLEPKLNILNPLILDKKLWDIYNLSNMDINYPAEIKFCLEIISVYYESVYENKYTINWQPTMGIVEFQAYLNGKKIIIICNLLQAILLSYFNENKSVTINDFSRNTGINLKLCRKIFKSLFEESVIVKNIIVSQETYIVNQNNYTGGEKINAWKTFIEVFEKEIEKSVDNDPIDESNTISSCNCEIEYSDVDVDVNILEKSSLNDKTQNLDSYTDSDTSFNSDSDSDSEIDIVEKSTNNKNQNLDSYTDSDTSFNSDSDSEIDMVEKSTNNKNQKYNYNSDYSDYFDSYTDSNVVKSNKENDLLDLDSDSDINIKSDGKS</sequence>
<evidence type="ECO:0000313" key="3">
    <source>
        <dbReference type="EMBL" id="AVG46293.1"/>
    </source>
</evidence>
<organism evidence="3">
    <name type="scientific">Acanthamoeba polyphaga mimivirus</name>
    <name type="common">APMV</name>
    <dbReference type="NCBI Taxonomy" id="212035"/>
    <lineage>
        <taxon>Viruses</taxon>
        <taxon>Varidnaviria</taxon>
        <taxon>Bamfordvirae</taxon>
        <taxon>Nucleocytoviricota</taxon>
        <taxon>Megaviricetes</taxon>
        <taxon>Imitervirales</taxon>
        <taxon>Mimiviridae</taxon>
        <taxon>Megamimivirinae</taxon>
        <taxon>Mimivirus</taxon>
        <taxon>Mimivirus bradfordmassiliense</taxon>
    </lineage>
</organism>
<dbReference type="PROSITE" id="PS50069">
    <property type="entry name" value="CULLIN_2"/>
    <property type="match status" value="1"/>
</dbReference>
<organismHost>
    <name type="scientific">Acanthamoeba polyphaga</name>
    <name type="common">Amoeba</name>
    <dbReference type="NCBI Taxonomy" id="5757"/>
</organismHost>
<dbReference type="InterPro" id="IPR059120">
    <property type="entry name" value="Cullin-like_AB"/>
</dbReference>
<dbReference type="PANTHER" id="PTHR45957">
    <property type="entry name" value="ANAPHASE-PROMOTING COMPLEX SUBUNIT 2"/>
    <property type="match status" value="1"/>
</dbReference>
<evidence type="ECO:0000259" key="2">
    <source>
        <dbReference type="PROSITE" id="PS50069"/>
    </source>
</evidence>
<dbReference type="InterPro" id="IPR016158">
    <property type="entry name" value="Cullin_homology"/>
</dbReference>
<dbReference type="GO" id="GO:0006511">
    <property type="term" value="P:ubiquitin-dependent protein catabolic process"/>
    <property type="evidence" value="ECO:0007669"/>
    <property type="project" value="InterPro"/>
</dbReference>
<dbReference type="GO" id="GO:0031625">
    <property type="term" value="F:ubiquitin protein ligase binding"/>
    <property type="evidence" value="ECO:0007669"/>
    <property type="project" value="InterPro"/>
</dbReference>